<gene>
    <name evidence="3" type="primary">LOC108667872</name>
</gene>
<keyword evidence="1" id="KW-1133">Transmembrane helix</keyword>
<keyword evidence="1" id="KW-0472">Membrane</keyword>
<organism evidence="2 3">
    <name type="scientific">Hyalella azteca</name>
    <name type="common">Amphipod</name>
    <dbReference type="NCBI Taxonomy" id="294128"/>
    <lineage>
        <taxon>Eukaryota</taxon>
        <taxon>Metazoa</taxon>
        <taxon>Ecdysozoa</taxon>
        <taxon>Arthropoda</taxon>
        <taxon>Crustacea</taxon>
        <taxon>Multicrustacea</taxon>
        <taxon>Malacostraca</taxon>
        <taxon>Eumalacostraca</taxon>
        <taxon>Peracarida</taxon>
        <taxon>Amphipoda</taxon>
        <taxon>Senticaudata</taxon>
        <taxon>Talitrida</taxon>
        <taxon>Talitroidea</taxon>
        <taxon>Hyalellidae</taxon>
        <taxon>Hyalella</taxon>
    </lineage>
</organism>
<protein>
    <submittedName>
        <fullName evidence="3">Uncharacterized protein LOC108667872 isoform X1</fullName>
    </submittedName>
</protein>
<dbReference type="GeneID" id="108667872"/>
<keyword evidence="1" id="KW-0812">Transmembrane</keyword>
<evidence type="ECO:0000313" key="3">
    <source>
        <dbReference type="RefSeq" id="XP_018010457.1"/>
    </source>
</evidence>
<dbReference type="AlphaFoldDB" id="A0A8B7NA47"/>
<name>A0A8B7NA47_HYAAZ</name>
<feature type="transmembrane region" description="Helical" evidence="1">
    <location>
        <begin position="31"/>
        <end position="58"/>
    </location>
</feature>
<dbReference type="KEGG" id="hazt:108667872"/>
<dbReference type="OrthoDB" id="10477148at2759"/>
<proteinExistence type="predicted"/>
<sequence length="130" mass="14868">MNDTGFNGITMDARLLQGISYSNREVVATDVASLLTLVLSGPLLASVVIWYIAATFFWGVHVPKSIGIDVGQYTKEHYPYLYQRVNRALLKWAHLPPRSRPKDLVWDTWFTNVDGVTVPYQVFKRRILEL</sequence>
<dbReference type="RefSeq" id="XP_018010457.1">
    <property type="nucleotide sequence ID" value="XM_018154968.2"/>
</dbReference>
<dbReference type="Proteomes" id="UP000694843">
    <property type="component" value="Unplaced"/>
</dbReference>
<evidence type="ECO:0000313" key="2">
    <source>
        <dbReference type="Proteomes" id="UP000694843"/>
    </source>
</evidence>
<accession>A0A8B7NA47</accession>
<keyword evidence="2" id="KW-1185">Reference proteome</keyword>
<evidence type="ECO:0000256" key="1">
    <source>
        <dbReference type="SAM" id="Phobius"/>
    </source>
</evidence>
<reference evidence="3" key="1">
    <citation type="submission" date="2025-08" db="UniProtKB">
        <authorList>
            <consortium name="RefSeq"/>
        </authorList>
    </citation>
    <scope>IDENTIFICATION</scope>
    <source>
        <tissue evidence="3">Whole organism</tissue>
    </source>
</reference>